<keyword evidence="4" id="KW-1185">Reference proteome</keyword>
<dbReference type="SUPFAM" id="SSF49899">
    <property type="entry name" value="Concanavalin A-like lectins/glucanases"/>
    <property type="match status" value="1"/>
</dbReference>
<sequence length="237" mass="26647">MKGFRIIVLALSVLGLVALPVLAGAVKKFDYKNDAPEAEARAFSSLVGNWHIDRDGNRNVYAVDGRKGEQGLMAAGAKEKAKGLYGERYAEFLGNLETYRYFPLTLNKEFQSFRNGTIEVSFKGVSGRIDQAAGIAFNIKPNGDYLVVRANALENNLVLFRMEGGRRSSVEWSRNVPVPSNQWHTLKVVINGNKIEGYLNNRKYIDHTWKENIDGRIGLWSKADSYVFFDNFSIETK</sequence>
<dbReference type="GO" id="GO:0016787">
    <property type="term" value="F:hydrolase activity"/>
    <property type="evidence" value="ECO:0007669"/>
    <property type="project" value="InterPro"/>
</dbReference>
<dbReference type="Pfam" id="PF06439">
    <property type="entry name" value="3keto-disac_hyd"/>
    <property type="match status" value="1"/>
</dbReference>
<feature type="chain" id="PRO_5021708473" evidence="1">
    <location>
        <begin position="24"/>
        <end position="237"/>
    </location>
</feature>
<dbReference type="RefSeq" id="WP_145024115.1">
    <property type="nucleotide sequence ID" value="NZ_VLLN01000020.1"/>
</dbReference>
<dbReference type="InterPro" id="IPR013320">
    <property type="entry name" value="ConA-like_dom_sf"/>
</dbReference>
<dbReference type="AlphaFoldDB" id="A0A562VHZ6"/>
<evidence type="ECO:0000313" key="3">
    <source>
        <dbReference type="EMBL" id="TWJ17566.1"/>
    </source>
</evidence>
<reference evidence="3 4" key="1">
    <citation type="submission" date="2019-07" db="EMBL/GenBank/DDBJ databases">
        <title>Genomic Encyclopedia of Archaeal and Bacterial Type Strains, Phase II (KMG-II): from individual species to whole genera.</title>
        <authorList>
            <person name="Goeker M."/>
        </authorList>
    </citation>
    <scope>NUCLEOTIDE SEQUENCE [LARGE SCALE GENOMIC DNA]</scope>
    <source>
        <strain evidence="3 4">ATCC BAA-1139</strain>
    </source>
</reference>
<keyword evidence="1" id="KW-0732">Signal</keyword>
<evidence type="ECO:0000313" key="4">
    <source>
        <dbReference type="Proteomes" id="UP000319449"/>
    </source>
</evidence>
<dbReference type="OrthoDB" id="9760711at2"/>
<dbReference type="Proteomes" id="UP000319449">
    <property type="component" value="Unassembled WGS sequence"/>
</dbReference>
<comment type="caution">
    <text evidence="3">The sequence shown here is derived from an EMBL/GenBank/DDBJ whole genome shotgun (WGS) entry which is preliminary data.</text>
</comment>
<gene>
    <name evidence="3" type="ORF">JN12_02961</name>
</gene>
<name>A0A562VHZ6_9BACT</name>
<evidence type="ECO:0000259" key="2">
    <source>
        <dbReference type="Pfam" id="PF06439"/>
    </source>
</evidence>
<dbReference type="InterPro" id="IPR010496">
    <property type="entry name" value="AL/BT2_dom"/>
</dbReference>
<organism evidence="3 4">
    <name type="scientific">Geobacter argillaceus</name>
    <dbReference type="NCBI Taxonomy" id="345631"/>
    <lineage>
        <taxon>Bacteria</taxon>
        <taxon>Pseudomonadati</taxon>
        <taxon>Thermodesulfobacteriota</taxon>
        <taxon>Desulfuromonadia</taxon>
        <taxon>Geobacterales</taxon>
        <taxon>Geobacteraceae</taxon>
        <taxon>Geobacter</taxon>
    </lineage>
</organism>
<protein>
    <submittedName>
        <fullName evidence="3">Uncharacterized protein DUF1080</fullName>
    </submittedName>
</protein>
<evidence type="ECO:0000256" key="1">
    <source>
        <dbReference type="SAM" id="SignalP"/>
    </source>
</evidence>
<accession>A0A562VHZ6</accession>
<proteinExistence type="predicted"/>
<dbReference type="Gene3D" id="2.60.120.560">
    <property type="entry name" value="Exo-inulinase, domain 1"/>
    <property type="match status" value="1"/>
</dbReference>
<dbReference type="EMBL" id="VLLN01000020">
    <property type="protein sequence ID" value="TWJ17566.1"/>
    <property type="molecule type" value="Genomic_DNA"/>
</dbReference>
<feature type="domain" description="3-keto-alpha-glucoside-1,2-lyase/3-keto-2-hydroxy-glucal hydratase" evidence="2">
    <location>
        <begin position="112"/>
        <end position="234"/>
    </location>
</feature>
<feature type="signal peptide" evidence="1">
    <location>
        <begin position="1"/>
        <end position="23"/>
    </location>
</feature>